<dbReference type="Proteomes" id="UP000249829">
    <property type="component" value="Unassembled WGS sequence"/>
</dbReference>
<evidence type="ECO:0000256" key="1">
    <source>
        <dbReference type="SAM" id="Phobius"/>
    </source>
</evidence>
<organism evidence="2 3">
    <name type="scientific">Aspergillus violaceofuscus (strain CBS 115571)</name>
    <dbReference type="NCBI Taxonomy" id="1450538"/>
    <lineage>
        <taxon>Eukaryota</taxon>
        <taxon>Fungi</taxon>
        <taxon>Dikarya</taxon>
        <taxon>Ascomycota</taxon>
        <taxon>Pezizomycotina</taxon>
        <taxon>Eurotiomycetes</taxon>
        <taxon>Eurotiomycetidae</taxon>
        <taxon>Eurotiales</taxon>
        <taxon>Aspergillaceae</taxon>
        <taxon>Aspergillus</taxon>
    </lineage>
</organism>
<keyword evidence="1" id="KW-0472">Membrane</keyword>
<reference evidence="2 3" key="1">
    <citation type="submission" date="2018-02" db="EMBL/GenBank/DDBJ databases">
        <title>The genomes of Aspergillus section Nigri reveals drivers in fungal speciation.</title>
        <authorList>
            <consortium name="DOE Joint Genome Institute"/>
            <person name="Vesth T.C."/>
            <person name="Nybo J."/>
            <person name="Theobald S."/>
            <person name="Brandl J."/>
            <person name="Frisvad J.C."/>
            <person name="Nielsen K.F."/>
            <person name="Lyhne E.K."/>
            <person name="Kogle M.E."/>
            <person name="Kuo A."/>
            <person name="Riley R."/>
            <person name="Clum A."/>
            <person name="Nolan M."/>
            <person name="Lipzen A."/>
            <person name="Salamov A."/>
            <person name="Henrissat B."/>
            <person name="Wiebenga A."/>
            <person name="De vries R.P."/>
            <person name="Grigoriev I.V."/>
            <person name="Mortensen U.H."/>
            <person name="Andersen M.R."/>
            <person name="Baker S.E."/>
        </authorList>
    </citation>
    <scope>NUCLEOTIDE SEQUENCE [LARGE SCALE GENOMIC DNA]</scope>
    <source>
        <strain evidence="2 3">CBS 115571</strain>
    </source>
</reference>
<gene>
    <name evidence="2" type="ORF">BO99DRAFT_429663</name>
</gene>
<feature type="transmembrane region" description="Helical" evidence="1">
    <location>
        <begin position="62"/>
        <end position="85"/>
    </location>
</feature>
<dbReference type="EMBL" id="KZ825109">
    <property type="protein sequence ID" value="PYI22719.1"/>
    <property type="molecule type" value="Genomic_DNA"/>
</dbReference>
<name>A0A2V5HED7_ASPV1</name>
<sequence>MTHGTSPSASGHFVDLLGAFPLPPAAVQLPSKEPPPGLRIISSAALMIMNNPSQSRLFQSPFFEVFCMVGYSLFAAFTFACLASWQCKVPNSRGSFGPRSQ</sequence>
<keyword evidence="1" id="KW-1133">Transmembrane helix</keyword>
<protein>
    <submittedName>
        <fullName evidence="2">Uncharacterized protein</fullName>
    </submittedName>
</protein>
<keyword evidence="1" id="KW-0812">Transmembrane</keyword>
<proteinExistence type="predicted"/>
<keyword evidence="3" id="KW-1185">Reference proteome</keyword>
<evidence type="ECO:0000313" key="2">
    <source>
        <dbReference type="EMBL" id="PYI22719.1"/>
    </source>
</evidence>
<evidence type="ECO:0000313" key="3">
    <source>
        <dbReference type="Proteomes" id="UP000249829"/>
    </source>
</evidence>
<accession>A0A2V5HED7</accession>
<dbReference type="AlphaFoldDB" id="A0A2V5HED7"/>